<proteinExistence type="predicted"/>
<evidence type="ECO:0000313" key="2">
    <source>
        <dbReference type="Proteomes" id="UP001156666"/>
    </source>
</evidence>
<protein>
    <submittedName>
        <fullName evidence="1">cAMP-binding protein</fullName>
    </submittedName>
</protein>
<dbReference type="SUPFAM" id="SSF51206">
    <property type="entry name" value="cAMP-binding domain-like"/>
    <property type="match status" value="1"/>
</dbReference>
<accession>A0AA37SJW8</accession>
<evidence type="ECO:0000313" key="1">
    <source>
        <dbReference type="EMBL" id="GLR15931.1"/>
    </source>
</evidence>
<sequence>MTEKEINDFLVEQSGLPLETLQPLLVRGKLKTIKKKELLAEPGKLIETSYFLINGIVRHFVIDKKKAEFTKHFMRDPDFVVSSIPGFFLRTKDNIHCEAVTDLTVIEWTYEDLIDFALKNPKFFHFLLKCIVNAYSIKEKKELALHLLDAKERYTQFLEDFPGIAYAVPLRYIASYLNIRPETLSRIRAIK</sequence>
<name>A0AA37SJW8_9BACT</name>
<gene>
    <name evidence="1" type="ORF">GCM10007940_05460</name>
</gene>
<comment type="caution">
    <text evidence="1">The sequence shown here is derived from an EMBL/GenBank/DDBJ whole genome shotgun (WGS) entry which is preliminary data.</text>
</comment>
<dbReference type="RefSeq" id="WP_235295493.1">
    <property type="nucleotide sequence ID" value="NZ_BSOH01000002.1"/>
</dbReference>
<keyword evidence="2" id="KW-1185">Reference proteome</keyword>
<dbReference type="AlphaFoldDB" id="A0AA37SJW8"/>
<organism evidence="1 2">
    <name type="scientific">Portibacter lacus</name>
    <dbReference type="NCBI Taxonomy" id="1099794"/>
    <lineage>
        <taxon>Bacteria</taxon>
        <taxon>Pseudomonadati</taxon>
        <taxon>Bacteroidota</taxon>
        <taxon>Saprospiria</taxon>
        <taxon>Saprospirales</taxon>
        <taxon>Haliscomenobacteraceae</taxon>
        <taxon>Portibacter</taxon>
    </lineage>
</organism>
<dbReference type="EMBL" id="BSOH01000002">
    <property type="protein sequence ID" value="GLR15931.1"/>
    <property type="molecule type" value="Genomic_DNA"/>
</dbReference>
<dbReference type="InterPro" id="IPR014710">
    <property type="entry name" value="RmlC-like_jellyroll"/>
</dbReference>
<dbReference type="Gene3D" id="2.60.120.10">
    <property type="entry name" value="Jelly Rolls"/>
    <property type="match status" value="1"/>
</dbReference>
<dbReference type="InterPro" id="IPR018490">
    <property type="entry name" value="cNMP-bd_dom_sf"/>
</dbReference>
<reference evidence="1" key="2">
    <citation type="submission" date="2023-01" db="EMBL/GenBank/DDBJ databases">
        <title>Draft genome sequence of Portibacter lacus strain NBRC 108769.</title>
        <authorList>
            <person name="Sun Q."/>
            <person name="Mori K."/>
        </authorList>
    </citation>
    <scope>NUCLEOTIDE SEQUENCE</scope>
    <source>
        <strain evidence="1">NBRC 108769</strain>
    </source>
</reference>
<reference evidence="1" key="1">
    <citation type="journal article" date="2014" name="Int. J. Syst. Evol. Microbiol.">
        <title>Complete genome sequence of Corynebacterium casei LMG S-19264T (=DSM 44701T), isolated from a smear-ripened cheese.</title>
        <authorList>
            <consortium name="US DOE Joint Genome Institute (JGI-PGF)"/>
            <person name="Walter F."/>
            <person name="Albersmeier A."/>
            <person name="Kalinowski J."/>
            <person name="Ruckert C."/>
        </authorList>
    </citation>
    <scope>NUCLEOTIDE SEQUENCE</scope>
    <source>
        <strain evidence="1">NBRC 108769</strain>
    </source>
</reference>
<dbReference type="Proteomes" id="UP001156666">
    <property type="component" value="Unassembled WGS sequence"/>
</dbReference>